<dbReference type="EMBL" id="VTWU01000002">
    <property type="protein sequence ID" value="KAA9338581.1"/>
    <property type="molecule type" value="Genomic_DNA"/>
</dbReference>
<reference evidence="1 2" key="1">
    <citation type="submission" date="2019-09" db="EMBL/GenBank/DDBJ databases">
        <title>Genome sequence of Hymenobacter sp. M3.</title>
        <authorList>
            <person name="Srinivasan S."/>
        </authorList>
    </citation>
    <scope>NUCLEOTIDE SEQUENCE [LARGE SCALE GENOMIC DNA]</scope>
    <source>
        <strain evidence="1 2">M3</strain>
    </source>
</reference>
<evidence type="ECO:0000313" key="1">
    <source>
        <dbReference type="EMBL" id="KAA9338581.1"/>
    </source>
</evidence>
<comment type="caution">
    <text evidence="1">The sequence shown here is derived from an EMBL/GenBank/DDBJ whole genome shotgun (WGS) entry which is preliminary data.</text>
</comment>
<gene>
    <name evidence="1" type="ORF">F0P96_07060</name>
</gene>
<sequence>MKTPLSHLLGLLLTIAALAPGSRAVAQVYDVRTSTVNVDRRERPALKVQVEGSTALVREYFQDFMKENYNIRFKTGGVLGIGGSKDVLTAKQTPVSSVSGKLIDFYANVVAPSDTTTEVQVFASFDNGTTWLDPERTPSEFAALRTIVNNFARESRAYFYKVQVQEAEKLLVAAQNEKVRLEKDIKTTQENTTSNLAKIQQLQQQNEKNVARVKDDEEKLVQSTAALERQKTLLQRRRDRLAGLDRK</sequence>
<keyword evidence="2" id="KW-1185">Reference proteome</keyword>
<dbReference type="Proteomes" id="UP000326380">
    <property type="component" value="Unassembled WGS sequence"/>
</dbReference>
<dbReference type="AlphaFoldDB" id="A0A7L5A4F2"/>
<protein>
    <submittedName>
        <fullName evidence="1">Uncharacterized protein</fullName>
    </submittedName>
</protein>
<evidence type="ECO:0000313" key="2">
    <source>
        <dbReference type="Proteomes" id="UP000326380"/>
    </source>
</evidence>
<organism evidence="1 2">
    <name type="scientific">Hymenobacter busanensis</name>
    <dbReference type="NCBI Taxonomy" id="2607656"/>
    <lineage>
        <taxon>Bacteria</taxon>
        <taxon>Pseudomonadati</taxon>
        <taxon>Bacteroidota</taxon>
        <taxon>Cytophagia</taxon>
        <taxon>Cytophagales</taxon>
        <taxon>Hymenobacteraceae</taxon>
        <taxon>Hymenobacter</taxon>
    </lineage>
</organism>
<dbReference type="RefSeq" id="WP_151078130.1">
    <property type="nucleotide sequence ID" value="NZ_CP047647.1"/>
</dbReference>
<proteinExistence type="predicted"/>
<name>A0A7L5A4F2_9BACT</name>
<accession>A0A7L5A4F2</accession>